<protein>
    <recommendedName>
        <fullName evidence="5">MutS protein homolog 3</fullName>
    </recommendedName>
</protein>
<dbReference type="HOGENOM" id="CLU_002472_8_1_1"/>
<keyword evidence="6" id="KW-0732">Signal</keyword>
<dbReference type="GO" id="GO:0030983">
    <property type="term" value="F:mismatched DNA binding"/>
    <property type="evidence" value="ECO:0007669"/>
    <property type="project" value="InterPro"/>
</dbReference>
<evidence type="ECO:0000256" key="4">
    <source>
        <dbReference type="ARBA" id="ARBA00023204"/>
    </source>
</evidence>
<feature type="chain" id="PRO_5002221712" description="MutS protein homolog 3" evidence="6">
    <location>
        <begin position="23"/>
        <end position="199"/>
    </location>
</feature>
<evidence type="ECO:0000256" key="3">
    <source>
        <dbReference type="ARBA" id="ARBA00023125"/>
    </source>
</evidence>
<feature type="signal peptide" evidence="6">
    <location>
        <begin position="1"/>
        <end position="22"/>
    </location>
</feature>
<evidence type="ECO:0000313" key="8">
    <source>
        <dbReference type="EMBL" id="KIJ37706.1"/>
    </source>
</evidence>
<evidence type="ECO:0000256" key="6">
    <source>
        <dbReference type="SAM" id="SignalP"/>
    </source>
</evidence>
<dbReference type="GO" id="GO:0140664">
    <property type="term" value="F:ATP-dependent DNA damage sensor activity"/>
    <property type="evidence" value="ECO:0007669"/>
    <property type="project" value="InterPro"/>
</dbReference>
<accession>A0A0C9VJS8</accession>
<evidence type="ECO:0000256" key="1">
    <source>
        <dbReference type="ARBA" id="ARBA00022741"/>
    </source>
</evidence>
<dbReference type="SUPFAM" id="SSF52540">
    <property type="entry name" value="P-loop containing nucleoside triphosphate hydrolases"/>
    <property type="match status" value="1"/>
</dbReference>
<dbReference type="InterPro" id="IPR027417">
    <property type="entry name" value="P-loop_NTPase"/>
</dbReference>
<dbReference type="Pfam" id="PF00488">
    <property type="entry name" value="MutS_V"/>
    <property type="match status" value="1"/>
</dbReference>
<feature type="domain" description="DNA mismatch repair proteins mutS family" evidence="7">
    <location>
        <begin position="1"/>
        <end position="185"/>
    </location>
</feature>
<organism evidence="8 9">
    <name type="scientific">Sphaerobolus stellatus (strain SS14)</name>
    <dbReference type="NCBI Taxonomy" id="990650"/>
    <lineage>
        <taxon>Eukaryota</taxon>
        <taxon>Fungi</taxon>
        <taxon>Dikarya</taxon>
        <taxon>Basidiomycota</taxon>
        <taxon>Agaricomycotina</taxon>
        <taxon>Agaricomycetes</taxon>
        <taxon>Phallomycetidae</taxon>
        <taxon>Geastrales</taxon>
        <taxon>Sphaerobolaceae</taxon>
        <taxon>Sphaerobolus</taxon>
    </lineage>
</organism>
<dbReference type="AlphaFoldDB" id="A0A0C9VJS8"/>
<dbReference type="GO" id="GO:0005634">
    <property type="term" value="C:nucleus"/>
    <property type="evidence" value="ECO:0007669"/>
    <property type="project" value="TreeGrafter"/>
</dbReference>
<dbReference type="GO" id="GO:0006312">
    <property type="term" value="P:mitotic recombination"/>
    <property type="evidence" value="ECO:0007669"/>
    <property type="project" value="TreeGrafter"/>
</dbReference>
<evidence type="ECO:0000256" key="5">
    <source>
        <dbReference type="ARBA" id="ARBA00029792"/>
    </source>
</evidence>
<keyword evidence="4" id="KW-0227">DNA damage</keyword>
<dbReference type="GO" id="GO:0006298">
    <property type="term" value="P:mismatch repair"/>
    <property type="evidence" value="ECO:0007669"/>
    <property type="project" value="InterPro"/>
</dbReference>
<evidence type="ECO:0000256" key="2">
    <source>
        <dbReference type="ARBA" id="ARBA00022840"/>
    </source>
</evidence>
<dbReference type="EMBL" id="KN837167">
    <property type="protein sequence ID" value="KIJ37706.1"/>
    <property type="molecule type" value="Genomic_DNA"/>
</dbReference>
<evidence type="ECO:0000313" key="9">
    <source>
        <dbReference type="Proteomes" id="UP000054279"/>
    </source>
</evidence>
<sequence>MGGKTCMVKLVAILVLMAQVGSYVPAKSMSLSLHDAILTRMGASDDLAAGRSTFMIEISETRDIINAATPRSLVILDELGVGTSTFDGMAIAGAVLEYLCQEVKCQTLFITHYPSVARELEARFPDAIGNRHMSFIEDTRLNGRREIRFLYQLAEGISAGSFGIECARLAGIPESILDQATVKATAMEELMKRRGRTAT</sequence>
<dbReference type="SMART" id="SM00534">
    <property type="entry name" value="MUTSac"/>
    <property type="match status" value="1"/>
</dbReference>
<dbReference type="OrthoDB" id="121051at2759"/>
<dbReference type="Gene3D" id="3.40.50.300">
    <property type="entry name" value="P-loop containing nucleotide triphosphate hydrolases"/>
    <property type="match status" value="1"/>
</dbReference>
<evidence type="ECO:0000259" key="7">
    <source>
        <dbReference type="SMART" id="SM00534"/>
    </source>
</evidence>
<name>A0A0C9VJS8_SPHS4</name>
<keyword evidence="3" id="KW-0238">DNA-binding</keyword>
<dbReference type="PANTHER" id="PTHR11361">
    <property type="entry name" value="DNA MISMATCH REPAIR PROTEIN MUTS FAMILY MEMBER"/>
    <property type="match status" value="1"/>
</dbReference>
<keyword evidence="1" id="KW-0547">Nucleotide-binding</keyword>
<dbReference type="GO" id="GO:0005524">
    <property type="term" value="F:ATP binding"/>
    <property type="evidence" value="ECO:0007669"/>
    <property type="project" value="UniProtKB-KW"/>
</dbReference>
<dbReference type="PANTHER" id="PTHR11361:SF122">
    <property type="entry name" value="DNA MISMATCH REPAIR PROTEIN MSH3"/>
    <property type="match status" value="1"/>
</dbReference>
<keyword evidence="2" id="KW-0067">ATP-binding</keyword>
<keyword evidence="9" id="KW-1185">Reference proteome</keyword>
<dbReference type="InterPro" id="IPR045076">
    <property type="entry name" value="MutS"/>
</dbReference>
<reference evidence="8 9" key="1">
    <citation type="submission" date="2014-06" db="EMBL/GenBank/DDBJ databases">
        <title>Evolutionary Origins and Diversification of the Mycorrhizal Mutualists.</title>
        <authorList>
            <consortium name="DOE Joint Genome Institute"/>
            <consortium name="Mycorrhizal Genomics Consortium"/>
            <person name="Kohler A."/>
            <person name="Kuo A."/>
            <person name="Nagy L.G."/>
            <person name="Floudas D."/>
            <person name="Copeland A."/>
            <person name="Barry K.W."/>
            <person name="Cichocki N."/>
            <person name="Veneault-Fourrey C."/>
            <person name="LaButti K."/>
            <person name="Lindquist E.A."/>
            <person name="Lipzen A."/>
            <person name="Lundell T."/>
            <person name="Morin E."/>
            <person name="Murat C."/>
            <person name="Riley R."/>
            <person name="Ohm R."/>
            <person name="Sun H."/>
            <person name="Tunlid A."/>
            <person name="Henrissat B."/>
            <person name="Grigoriev I.V."/>
            <person name="Hibbett D.S."/>
            <person name="Martin F."/>
        </authorList>
    </citation>
    <scope>NUCLEOTIDE SEQUENCE [LARGE SCALE GENOMIC DNA]</scope>
    <source>
        <strain evidence="8 9">SS14</strain>
    </source>
</reference>
<keyword evidence="4" id="KW-0234">DNA repair</keyword>
<dbReference type="InterPro" id="IPR000432">
    <property type="entry name" value="DNA_mismatch_repair_MutS_C"/>
</dbReference>
<dbReference type="Proteomes" id="UP000054279">
    <property type="component" value="Unassembled WGS sequence"/>
</dbReference>
<gene>
    <name evidence="8" type="ORF">M422DRAFT_177572</name>
</gene>
<proteinExistence type="predicted"/>